<dbReference type="Proteomes" id="UP000226429">
    <property type="component" value="Unassembled WGS sequence"/>
</dbReference>
<dbReference type="EMBL" id="NMOS02000004">
    <property type="protein sequence ID" value="RDH40801.1"/>
    <property type="molecule type" value="Genomic_DNA"/>
</dbReference>
<protein>
    <submittedName>
        <fullName evidence="1">Uncharacterized protein</fullName>
    </submittedName>
</protein>
<sequence>MDIIIEALTAFSAVKITWEMLEILHLVRVGHETAMDACRSGNSFINFRQKKLQEMAYKKDPLLRFVHEAKTDYDFQATGDAEKAFQKVNKRAQTYLDLLNKSLGILNDAKRYFLETHRVNLPNLPQFLNRVIFV</sequence>
<reference evidence="1 2" key="1">
    <citation type="journal article" date="2017" name="Int. J. Syst. Evol. Microbiol.">
        <title>Aquarickettsiella crustaci n. gen. n. sp. (Gammaproteobacteria: Legionellales: Coxiellaceae); a bacterial pathogen of the freshwater crustacean: Gammarus fossarum (Malacostraca: Amphipoda).</title>
        <authorList>
            <person name="Bojko J."/>
            <person name="Dunn A.M."/>
            <person name="Stebbing P.D."/>
            <person name="Van Aerle R."/>
            <person name="Bacela-Spychalska K."/>
            <person name="Bean T.P."/>
            <person name="Stentiford G.D."/>
        </authorList>
    </citation>
    <scope>NUCLEOTIDE SEQUENCE [LARGE SCALE GENOMIC DNA]</scope>
    <source>
        <strain evidence="1">RA15029</strain>
    </source>
</reference>
<accession>A0A370CIW1</accession>
<comment type="caution">
    <text evidence="1">The sequence shown here is derived from an EMBL/GenBank/DDBJ whole genome shotgun (WGS) entry which is preliminary data.</text>
</comment>
<proteinExistence type="predicted"/>
<organism evidence="1 2">
    <name type="scientific">Candidatus Aquirickettsiella gammari</name>
    <dbReference type="NCBI Taxonomy" id="2016198"/>
    <lineage>
        <taxon>Bacteria</taxon>
        <taxon>Pseudomonadati</taxon>
        <taxon>Pseudomonadota</taxon>
        <taxon>Gammaproteobacteria</taxon>
        <taxon>Legionellales</taxon>
        <taxon>Coxiellaceae</taxon>
        <taxon>Candidatus Aquirickettsiella</taxon>
    </lineage>
</organism>
<dbReference type="AlphaFoldDB" id="A0A370CIW1"/>
<name>A0A370CIW1_9COXI</name>
<keyword evidence="2" id="KW-1185">Reference proteome</keyword>
<evidence type="ECO:0000313" key="2">
    <source>
        <dbReference type="Proteomes" id="UP000226429"/>
    </source>
</evidence>
<reference evidence="1 2" key="2">
    <citation type="journal article" date="2018" name="J. Invertebr. Pathol.">
        <title>'Candidatus Aquirickettsiella gammari' (Gammaproteobacteria: Legionellales: Coxiellaceae): A bacterial pathogen of the freshwater crustacean Gammarus fossarum (Malacostraca: Amphipoda).</title>
        <authorList>
            <person name="Bojko J."/>
            <person name="Dunn A.M."/>
            <person name="Stebbing P.D."/>
            <person name="van Aerle R."/>
            <person name="Bacela-Spychalska K."/>
            <person name="Bean T.P."/>
            <person name="Urrutia A."/>
            <person name="Stentiford G.D."/>
        </authorList>
    </citation>
    <scope>NUCLEOTIDE SEQUENCE [LARGE SCALE GENOMIC DNA]</scope>
    <source>
        <strain evidence="1">RA15029</strain>
    </source>
</reference>
<evidence type="ECO:0000313" key="1">
    <source>
        <dbReference type="EMBL" id="RDH40801.1"/>
    </source>
</evidence>
<gene>
    <name evidence="1" type="ORF">CFE62_002425</name>
</gene>